<dbReference type="AlphaFoldDB" id="A0A1H9RJY1"/>
<dbReference type="OrthoDB" id="9780487at2"/>
<dbReference type="EMBL" id="FOHA01000004">
    <property type="protein sequence ID" value="SER72249.1"/>
    <property type="molecule type" value="Genomic_DNA"/>
</dbReference>
<dbReference type="PROSITE" id="PS50109">
    <property type="entry name" value="HIS_KIN"/>
    <property type="match status" value="1"/>
</dbReference>
<evidence type="ECO:0000256" key="3">
    <source>
        <dbReference type="ARBA" id="ARBA00012438"/>
    </source>
</evidence>
<evidence type="ECO:0000256" key="12">
    <source>
        <dbReference type="SAM" id="Phobius"/>
    </source>
</evidence>
<proteinExistence type="predicted"/>
<comment type="catalytic activity">
    <reaction evidence="1">
        <text>ATP + protein L-histidine = ADP + protein N-phospho-L-histidine.</text>
        <dbReference type="EC" id="2.7.13.3"/>
    </reaction>
</comment>
<keyword evidence="7 12" id="KW-0812">Transmembrane</keyword>
<evidence type="ECO:0000259" key="13">
    <source>
        <dbReference type="PROSITE" id="PS50109"/>
    </source>
</evidence>
<dbReference type="PRINTS" id="PR00344">
    <property type="entry name" value="BCTRLSENSOR"/>
</dbReference>
<keyword evidence="9 12" id="KW-1133">Transmembrane helix</keyword>
<dbReference type="RefSeq" id="WP_092650812.1">
    <property type="nucleotide sequence ID" value="NZ_FOHA01000004.1"/>
</dbReference>
<dbReference type="InterPro" id="IPR050351">
    <property type="entry name" value="BphY/WalK/GraS-like"/>
</dbReference>
<keyword evidence="4" id="KW-1003">Cell membrane</keyword>
<dbReference type="GO" id="GO:0016036">
    <property type="term" value="P:cellular response to phosphate starvation"/>
    <property type="evidence" value="ECO:0007669"/>
    <property type="project" value="TreeGrafter"/>
</dbReference>
<dbReference type="Gene3D" id="3.30.565.10">
    <property type="entry name" value="Histidine kinase-like ATPase, C-terminal domain"/>
    <property type="match status" value="1"/>
</dbReference>
<evidence type="ECO:0000256" key="10">
    <source>
        <dbReference type="ARBA" id="ARBA00023012"/>
    </source>
</evidence>
<dbReference type="SMART" id="SM00387">
    <property type="entry name" value="HATPase_c"/>
    <property type="match status" value="1"/>
</dbReference>
<keyword evidence="11 12" id="KW-0472">Membrane</keyword>
<keyword evidence="5" id="KW-0597">Phosphoprotein</keyword>
<dbReference type="PANTHER" id="PTHR45453:SF2">
    <property type="entry name" value="HISTIDINE KINASE"/>
    <property type="match status" value="1"/>
</dbReference>
<dbReference type="CDD" id="cd00082">
    <property type="entry name" value="HisKA"/>
    <property type="match status" value="1"/>
</dbReference>
<dbReference type="InterPro" id="IPR005467">
    <property type="entry name" value="His_kinase_dom"/>
</dbReference>
<organism evidence="14 15">
    <name type="scientific">Isobaculum melis</name>
    <dbReference type="NCBI Taxonomy" id="142588"/>
    <lineage>
        <taxon>Bacteria</taxon>
        <taxon>Bacillati</taxon>
        <taxon>Bacillota</taxon>
        <taxon>Bacilli</taxon>
        <taxon>Lactobacillales</taxon>
        <taxon>Carnobacteriaceae</taxon>
        <taxon>Isobaculum</taxon>
    </lineage>
</organism>
<dbReference type="SMART" id="SM00388">
    <property type="entry name" value="HisKA"/>
    <property type="match status" value="1"/>
</dbReference>
<reference evidence="14 15" key="1">
    <citation type="submission" date="2016-10" db="EMBL/GenBank/DDBJ databases">
        <authorList>
            <person name="de Groot N.N."/>
        </authorList>
    </citation>
    <scope>NUCLEOTIDE SEQUENCE [LARGE SCALE GENOMIC DNA]</scope>
    <source>
        <strain evidence="14 15">DSM 13760</strain>
    </source>
</reference>
<keyword evidence="15" id="KW-1185">Reference proteome</keyword>
<feature type="transmembrane region" description="Helical" evidence="12">
    <location>
        <begin position="12"/>
        <end position="30"/>
    </location>
</feature>
<dbReference type="Proteomes" id="UP000198948">
    <property type="component" value="Unassembled WGS sequence"/>
</dbReference>
<evidence type="ECO:0000256" key="1">
    <source>
        <dbReference type="ARBA" id="ARBA00000085"/>
    </source>
</evidence>
<evidence type="ECO:0000256" key="9">
    <source>
        <dbReference type="ARBA" id="ARBA00022989"/>
    </source>
</evidence>
<dbReference type="GO" id="GO:0000155">
    <property type="term" value="F:phosphorelay sensor kinase activity"/>
    <property type="evidence" value="ECO:0007669"/>
    <property type="project" value="InterPro"/>
</dbReference>
<name>A0A1H9RJY1_9LACT</name>
<dbReference type="Pfam" id="PF02518">
    <property type="entry name" value="HATPase_c"/>
    <property type="match status" value="1"/>
</dbReference>
<dbReference type="Gene3D" id="1.10.287.130">
    <property type="match status" value="1"/>
</dbReference>
<feature type="domain" description="Histidine kinase" evidence="13">
    <location>
        <begin position="127"/>
        <end position="337"/>
    </location>
</feature>
<evidence type="ECO:0000256" key="11">
    <source>
        <dbReference type="ARBA" id="ARBA00023136"/>
    </source>
</evidence>
<dbReference type="STRING" id="142588.SAMN04488559_10450"/>
<evidence type="ECO:0000256" key="7">
    <source>
        <dbReference type="ARBA" id="ARBA00022692"/>
    </source>
</evidence>
<dbReference type="InterPro" id="IPR036890">
    <property type="entry name" value="HATPase_C_sf"/>
</dbReference>
<dbReference type="InterPro" id="IPR003661">
    <property type="entry name" value="HisK_dim/P_dom"/>
</dbReference>
<keyword evidence="6" id="KW-0808">Transferase</keyword>
<dbReference type="GO" id="GO:0005886">
    <property type="term" value="C:plasma membrane"/>
    <property type="evidence" value="ECO:0007669"/>
    <property type="project" value="UniProtKB-SubCell"/>
</dbReference>
<dbReference type="EC" id="2.7.13.3" evidence="3"/>
<evidence type="ECO:0000256" key="6">
    <source>
        <dbReference type="ARBA" id="ARBA00022679"/>
    </source>
</evidence>
<comment type="subcellular location">
    <subcellularLocation>
        <location evidence="2">Cell membrane</location>
        <topology evidence="2">Multi-pass membrane protein</topology>
    </subcellularLocation>
</comment>
<protein>
    <recommendedName>
        <fullName evidence="3">histidine kinase</fullName>
        <ecNumber evidence="3">2.7.13.3</ecNumber>
    </recommendedName>
</protein>
<gene>
    <name evidence="14" type="ORF">SAMN04488559_10450</name>
</gene>
<dbReference type="PANTHER" id="PTHR45453">
    <property type="entry name" value="PHOSPHATE REGULON SENSOR PROTEIN PHOR"/>
    <property type="match status" value="1"/>
</dbReference>
<keyword evidence="8" id="KW-0418">Kinase</keyword>
<keyword evidence="10" id="KW-0902">Two-component regulatory system</keyword>
<accession>A0A1H9RJY1</accession>
<evidence type="ECO:0000256" key="2">
    <source>
        <dbReference type="ARBA" id="ARBA00004651"/>
    </source>
</evidence>
<evidence type="ECO:0000256" key="4">
    <source>
        <dbReference type="ARBA" id="ARBA00022475"/>
    </source>
</evidence>
<dbReference type="InterPro" id="IPR003594">
    <property type="entry name" value="HATPase_dom"/>
</dbReference>
<dbReference type="InterPro" id="IPR036097">
    <property type="entry name" value="HisK_dim/P_sf"/>
</dbReference>
<dbReference type="SUPFAM" id="SSF55874">
    <property type="entry name" value="ATPase domain of HSP90 chaperone/DNA topoisomerase II/histidine kinase"/>
    <property type="match status" value="1"/>
</dbReference>
<evidence type="ECO:0000256" key="8">
    <source>
        <dbReference type="ARBA" id="ARBA00022777"/>
    </source>
</evidence>
<feature type="transmembrane region" description="Helical" evidence="12">
    <location>
        <begin position="42"/>
        <end position="62"/>
    </location>
</feature>
<sequence>MNILKYLKDQLLLITFWCFHLMIILLILFLDHHLTFQLNNVIYLTLLSLFFFIIFLTGFYFYKKSWYQAIKERKSSQKDGLFLPLEEARSEEQKMTQEYVNKLLLYHQEAIAQLEHEQIERKDFIDSWVHDIKLPLTATGLILETIEEDISEKNFLLLEEETRKISYYVEQVLYYSRLDAFSKDYLIQETPLHKVINTVIRENAPYFIQKKLTFKLVGEDFQVLTDEKWLRFVLAQIVSNAIKYTPAHGEISISLEQNQQGIWLSVTDTGIGIPPEDQKRIFDKGFTGANGRNEQHHSTGIGLYLAKNLSKKLGHELFVTSELDKGTTIQILFPFLTFYNDHQGNQLEIQH</sequence>
<evidence type="ECO:0000313" key="15">
    <source>
        <dbReference type="Proteomes" id="UP000198948"/>
    </source>
</evidence>
<evidence type="ECO:0000313" key="14">
    <source>
        <dbReference type="EMBL" id="SER72249.1"/>
    </source>
</evidence>
<dbReference type="GO" id="GO:0004721">
    <property type="term" value="F:phosphoprotein phosphatase activity"/>
    <property type="evidence" value="ECO:0007669"/>
    <property type="project" value="TreeGrafter"/>
</dbReference>
<evidence type="ECO:0000256" key="5">
    <source>
        <dbReference type="ARBA" id="ARBA00022553"/>
    </source>
</evidence>
<dbReference type="SUPFAM" id="SSF47384">
    <property type="entry name" value="Homodimeric domain of signal transducing histidine kinase"/>
    <property type="match status" value="1"/>
</dbReference>
<dbReference type="InterPro" id="IPR004358">
    <property type="entry name" value="Sig_transdc_His_kin-like_C"/>
</dbReference>